<evidence type="ECO:0000259" key="1">
    <source>
        <dbReference type="PROSITE" id="PS51788"/>
    </source>
</evidence>
<evidence type="ECO:0000313" key="3">
    <source>
        <dbReference type="Proteomes" id="UP001432027"/>
    </source>
</evidence>
<dbReference type="EMBL" id="BTSX01000006">
    <property type="protein sequence ID" value="GMT05023.1"/>
    <property type="molecule type" value="Genomic_DNA"/>
</dbReference>
<name>A0AAV5UF53_9BILA</name>
<dbReference type="CDD" id="cd15777">
    <property type="entry name" value="CRBN_C_like"/>
    <property type="match status" value="1"/>
</dbReference>
<dbReference type="AlphaFoldDB" id="A0AAV5UF53"/>
<reference evidence="2" key="1">
    <citation type="submission" date="2023-10" db="EMBL/GenBank/DDBJ databases">
        <title>Genome assembly of Pristionchus species.</title>
        <authorList>
            <person name="Yoshida K."/>
            <person name="Sommer R.J."/>
        </authorList>
    </citation>
    <scope>NUCLEOTIDE SEQUENCE</scope>
    <source>
        <strain evidence="2">RS0144</strain>
    </source>
</reference>
<dbReference type="Gene3D" id="2.170.150.20">
    <property type="entry name" value="Peptide methionine sulfoxide reductase"/>
    <property type="match status" value="1"/>
</dbReference>
<dbReference type="Proteomes" id="UP001432027">
    <property type="component" value="Unassembled WGS sequence"/>
</dbReference>
<protein>
    <recommendedName>
        <fullName evidence="1">CULT domain-containing protein</fullName>
    </recommendedName>
</protein>
<gene>
    <name evidence="2" type="ORF">PENTCL1PPCAC_27197</name>
</gene>
<dbReference type="FunFam" id="2.170.150.20:FF:000007">
    <property type="entry name" value="Protein cereblon"/>
    <property type="match status" value="1"/>
</dbReference>
<dbReference type="InterPro" id="IPR034750">
    <property type="entry name" value="CULT"/>
</dbReference>
<sequence>MLLLMLLVTAASAHMIHMKNGGEHDLICRACGKTITQGTFVTKKSDQMSSPSTIDYDYEMAVGGTNTTIHVFTNPAGERFHVLNALDANVRLNTDPTDDATWYPGYTWVITTCSHCGAHMGWYFESREDRTKVFHGIVLDKVISGEYCDSLIRIPGGKP</sequence>
<keyword evidence="3" id="KW-1185">Reference proteome</keyword>
<comment type="caution">
    <text evidence="2">The sequence shown here is derived from an EMBL/GenBank/DDBJ whole genome shotgun (WGS) entry which is preliminary data.</text>
</comment>
<proteinExistence type="predicted"/>
<accession>A0AAV5UF53</accession>
<feature type="domain" description="CULT" evidence="1">
    <location>
        <begin position="23"/>
        <end position="146"/>
    </location>
</feature>
<evidence type="ECO:0000313" key="2">
    <source>
        <dbReference type="EMBL" id="GMT05023.1"/>
    </source>
</evidence>
<dbReference type="PROSITE" id="PS51788">
    <property type="entry name" value="CULT"/>
    <property type="match status" value="1"/>
</dbReference>
<organism evidence="2 3">
    <name type="scientific">Pristionchus entomophagus</name>
    <dbReference type="NCBI Taxonomy" id="358040"/>
    <lineage>
        <taxon>Eukaryota</taxon>
        <taxon>Metazoa</taxon>
        <taxon>Ecdysozoa</taxon>
        <taxon>Nematoda</taxon>
        <taxon>Chromadorea</taxon>
        <taxon>Rhabditida</taxon>
        <taxon>Rhabditina</taxon>
        <taxon>Diplogasteromorpha</taxon>
        <taxon>Diplogasteroidea</taxon>
        <taxon>Neodiplogasteridae</taxon>
        <taxon>Pristionchus</taxon>
    </lineage>
</organism>